<evidence type="ECO:0000256" key="1">
    <source>
        <dbReference type="SAM" id="Phobius"/>
    </source>
</evidence>
<keyword evidence="1" id="KW-0472">Membrane</keyword>
<feature type="transmembrane region" description="Helical" evidence="1">
    <location>
        <begin position="149"/>
        <end position="168"/>
    </location>
</feature>
<name>A0ABU5C766_9BACI</name>
<evidence type="ECO:0000313" key="3">
    <source>
        <dbReference type="Proteomes" id="UP001281447"/>
    </source>
</evidence>
<sequence length="257" mass="29236">MVEDIYQGMMNRIPEDQFTTFKQVLSQINQGIDEAFQTKRGAQKRMTRQTISNQLNTIYTAFKQAFEIKRNPFPWVKALSAGIAFSLPVFVGLLCENMAYGLLACMGAFTYLYVFDLPYVQRAKKIFFVMWGIALSVVLGTLLAPYQLIAAIFMGLIGTISVFIFGALKYTGPSAIFFVLTFAMASGMPVDPSLAPLRGRACFIRWRIVLGNLYVRLVRSSSWAGNKCDKKKCTPNWQDFWMRLERATCKRRGKEWS</sequence>
<keyword evidence="3" id="KW-1185">Reference proteome</keyword>
<keyword evidence="1" id="KW-1133">Transmembrane helix</keyword>
<comment type="caution">
    <text evidence="2">The sequence shown here is derived from an EMBL/GenBank/DDBJ whole genome shotgun (WGS) entry which is preliminary data.</text>
</comment>
<feature type="transmembrane region" description="Helical" evidence="1">
    <location>
        <begin position="73"/>
        <end position="91"/>
    </location>
</feature>
<evidence type="ECO:0008006" key="4">
    <source>
        <dbReference type="Google" id="ProtNLM"/>
    </source>
</evidence>
<reference evidence="2 3" key="1">
    <citation type="submission" date="2023-10" db="EMBL/GenBank/DDBJ databases">
        <title>Virgibacillus halophilus 5B73C genome.</title>
        <authorList>
            <person name="Miliotis G."/>
            <person name="Sengupta P."/>
            <person name="Hameed A."/>
            <person name="Chuvochina M."/>
            <person name="Mcdonagh F."/>
            <person name="Simpson A.C."/>
            <person name="Singh N.K."/>
            <person name="Rekha P.D."/>
            <person name="Raman K."/>
            <person name="Hugenholtz P."/>
            <person name="Venkateswaran K."/>
        </authorList>
    </citation>
    <scope>NUCLEOTIDE SEQUENCE [LARGE SCALE GENOMIC DNA]</scope>
    <source>
        <strain evidence="2 3">5B73C</strain>
    </source>
</reference>
<accession>A0ABU5C766</accession>
<feature type="transmembrane region" description="Helical" evidence="1">
    <location>
        <begin position="175"/>
        <end position="195"/>
    </location>
</feature>
<dbReference type="Proteomes" id="UP001281447">
    <property type="component" value="Unassembled WGS sequence"/>
</dbReference>
<gene>
    <name evidence="2" type="ORF">RWE15_12315</name>
</gene>
<feature type="transmembrane region" description="Helical" evidence="1">
    <location>
        <begin position="126"/>
        <end position="143"/>
    </location>
</feature>
<keyword evidence="1" id="KW-0812">Transmembrane</keyword>
<evidence type="ECO:0000313" key="2">
    <source>
        <dbReference type="EMBL" id="MDY0395059.1"/>
    </source>
</evidence>
<organism evidence="2 3">
    <name type="scientific">Tigheibacillus halophilus</name>
    <dbReference type="NCBI Taxonomy" id="361280"/>
    <lineage>
        <taxon>Bacteria</taxon>
        <taxon>Bacillati</taxon>
        <taxon>Bacillota</taxon>
        <taxon>Bacilli</taxon>
        <taxon>Bacillales</taxon>
        <taxon>Bacillaceae</taxon>
        <taxon>Tigheibacillus</taxon>
    </lineage>
</organism>
<protein>
    <recommendedName>
        <fullName evidence="4">Fusaric acid resistance protein-like</fullName>
    </recommendedName>
</protein>
<dbReference type="EMBL" id="JAWDIP010000003">
    <property type="protein sequence ID" value="MDY0395059.1"/>
    <property type="molecule type" value="Genomic_DNA"/>
</dbReference>
<proteinExistence type="predicted"/>
<feature type="transmembrane region" description="Helical" evidence="1">
    <location>
        <begin position="97"/>
        <end position="114"/>
    </location>
</feature>